<evidence type="ECO:0000313" key="1">
    <source>
        <dbReference type="EMBL" id="VAW32513.1"/>
    </source>
</evidence>
<name>A0A3B0UWG2_9ZZZZ</name>
<proteinExistence type="predicted"/>
<reference evidence="1" key="1">
    <citation type="submission" date="2018-06" db="EMBL/GenBank/DDBJ databases">
        <authorList>
            <person name="Zhirakovskaya E."/>
        </authorList>
    </citation>
    <scope>NUCLEOTIDE SEQUENCE</scope>
</reference>
<dbReference type="AlphaFoldDB" id="A0A3B0UWG2"/>
<sequence>MPRKIIAQIAILVSVFFLSIGLQSFAAFRQPTVAPPNANASAPLNVGNTAQTKTGSLTVGNTAINNTLYAIQASKPIYTANYVQAGSSAINWSGYGLSTTLPIYSSSYIRTHSSVRSPNYCNEAGTVCKSATALVSGGGGGGFTHFATRRTPVNPGVRYWRNTTGNTALVMFSGSMYGNTENVYYSYINGRVIGNSRSSSYNGSNGGSVSFLVPAGDVAGFRFVNGGFSGGGYFTYWY</sequence>
<protein>
    <submittedName>
        <fullName evidence="1">Uncharacterized protein</fullName>
    </submittedName>
</protein>
<accession>A0A3B0UWG2</accession>
<organism evidence="1">
    <name type="scientific">hydrothermal vent metagenome</name>
    <dbReference type="NCBI Taxonomy" id="652676"/>
    <lineage>
        <taxon>unclassified sequences</taxon>
        <taxon>metagenomes</taxon>
        <taxon>ecological metagenomes</taxon>
    </lineage>
</organism>
<dbReference type="EMBL" id="UOEV01000052">
    <property type="protein sequence ID" value="VAW32513.1"/>
    <property type="molecule type" value="Genomic_DNA"/>
</dbReference>
<gene>
    <name evidence="1" type="ORF">MNBD_CPR01-120</name>
</gene>